<organism evidence="2 3">
    <name type="scientific">Clostridium vincentii</name>
    <dbReference type="NCBI Taxonomy" id="52704"/>
    <lineage>
        <taxon>Bacteria</taxon>
        <taxon>Bacillati</taxon>
        <taxon>Bacillota</taxon>
        <taxon>Clostridia</taxon>
        <taxon>Eubacteriales</taxon>
        <taxon>Clostridiaceae</taxon>
        <taxon>Clostridium</taxon>
    </lineage>
</organism>
<keyword evidence="3" id="KW-1185">Reference proteome</keyword>
<gene>
    <name evidence="2" type="ORF">CLVI_16040</name>
</gene>
<comment type="caution">
    <text evidence="2">The sequence shown here is derived from an EMBL/GenBank/DDBJ whole genome shotgun (WGS) entry which is preliminary data.</text>
</comment>
<dbReference type="RefSeq" id="WP_106059593.1">
    <property type="nucleotide sequence ID" value="NZ_PVXQ01000014.1"/>
</dbReference>
<evidence type="ECO:0000259" key="1">
    <source>
        <dbReference type="Pfam" id="PF20508"/>
    </source>
</evidence>
<dbReference type="AlphaFoldDB" id="A0A2T0BFN4"/>
<evidence type="ECO:0000313" key="2">
    <source>
        <dbReference type="EMBL" id="PRR82637.1"/>
    </source>
</evidence>
<dbReference type="OrthoDB" id="1017186at2"/>
<accession>A0A2T0BFN4</accession>
<proteinExistence type="predicted"/>
<dbReference type="EMBL" id="PVXQ01000014">
    <property type="protein sequence ID" value="PRR82637.1"/>
    <property type="molecule type" value="Genomic_DNA"/>
</dbReference>
<dbReference type="InterPro" id="IPR046621">
    <property type="entry name" value="DUF6734"/>
</dbReference>
<evidence type="ECO:0000313" key="3">
    <source>
        <dbReference type="Proteomes" id="UP000239471"/>
    </source>
</evidence>
<name>A0A2T0BFN4_9CLOT</name>
<protein>
    <recommendedName>
        <fullName evidence="1">DUF6734 domain-containing protein</fullName>
    </recommendedName>
</protein>
<dbReference type="Proteomes" id="UP000239471">
    <property type="component" value="Unassembled WGS sequence"/>
</dbReference>
<reference evidence="2 3" key="1">
    <citation type="submission" date="2018-03" db="EMBL/GenBank/DDBJ databases">
        <title>Genome sequence of Clostridium vincentii DSM 10228.</title>
        <authorList>
            <person name="Poehlein A."/>
            <person name="Daniel R."/>
        </authorList>
    </citation>
    <scope>NUCLEOTIDE SEQUENCE [LARGE SCALE GENOMIC DNA]</scope>
    <source>
        <strain evidence="2 3">DSM 10228</strain>
    </source>
</reference>
<dbReference type="Pfam" id="PF20508">
    <property type="entry name" value="DUF6734"/>
    <property type="match status" value="1"/>
</dbReference>
<sequence>MIKAFHLNWTIPSFQGSYDKHYYMEDFEILTTILSALKWRENNGGIKMVTDERGAEHYKTLGIESIWNLGVDVSLDNCIHKDIDPKMFWAAGKIYSLKKQQTPCAMIDTDFIVWKPIEEIIVDSKVCIIHKETISEKVYPRKKYFNMKNNYKFDEDWDWTENPCNTAFTYIADEELKNYYVDSAIDFMKNAISSDDRLTNMVFAEQRLISMCAKKMGIPVDELTNLDSLFKNEQTNFTHIWGFKSEMKKNFAQRSEFCIRCIKRIIEDFPEYEEVIANMKQLAYFYKQYK</sequence>
<feature type="domain" description="DUF6734" evidence="1">
    <location>
        <begin position="22"/>
        <end position="277"/>
    </location>
</feature>